<sequence>MKTDTFANEIQRRYSGLNPTVLTLQELREVTVNTLKETTLSLHNELEDLMVQKEQIERHIARKSDELQQLKYRFFDVLEKMFSEDDAMLEKLHQIKIQSVDLLDILEEMVESAIITTLERASDIEETLHEIIKEITFETLNANVLNAIRIRRILASILQTALNLAEATPNQADTILRGTLLGIRSALYKSIEKFHQYLLYVPEEVKALYRDEYKTIENELDHIDTLFTQVIHSLSHRNAPAIIAKLESMSQDIRFDTEEIKHLSKETVELLRTRLSKLKRGVTEQGNKLLQSKSAQEAKAMGVRAWSVAKSAMNGAIKGAKEAMDKK</sequence>
<proteinExistence type="predicted"/>
<dbReference type="RefSeq" id="WP_294897224.1">
    <property type="nucleotide sequence ID" value="NZ_DLUI01000155.1"/>
</dbReference>
<reference evidence="2 3" key="1">
    <citation type="journal article" date="2017" name="Front. Microbiol.">
        <title>Comparative Genomic Analysis of the Class Epsilonproteobacteria and Proposed Reclassification to Epsilonbacteraeota (phyl. nov.).</title>
        <authorList>
            <person name="Waite D.W."/>
            <person name="Vanwonterghem I."/>
            <person name="Rinke C."/>
            <person name="Parks D.H."/>
            <person name="Zhang Y."/>
            <person name="Takai K."/>
            <person name="Sievert S.M."/>
            <person name="Simon J."/>
            <person name="Campbell B.J."/>
            <person name="Hanson T.E."/>
            <person name="Woyke T."/>
            <person name="Klotz M.G."/>
            <person name="Hugenholtz P."/>
        </authorList>
    </citation>
    <scope>NUCLEOTIDE SEQUENCE [LARGE SCALE GENOMIC DNA]</scope>
    <source>
        <strain evidence="2">UBA12443</strain>
    </source>
</reference>
<dbReference type="EMBL" id="DLUI01000155">
    <property type="protein sequence ID" value="DAB37512.1"/>
    <property type="molecule type" value="Genomic_DNA"/>
</dbReference>
<dbReference type="InterPro" id="IPR046708">
    <property type="entry name" value="DUF6781"/>
</dbReference>
<comment type="caution">
    <text evidence="2">The sequence shown here is derived from an EMBL/GenBank/DDBJ whole genome shotgun (WGS) entry which is preliminary data.</text>
</comment>
<organism evidence="2 3">
    <name type="scientific">Sulfuricurvum kujiense</name>
    <dbReference type="NCBI Taxonomy" id="148813"/>
    <lineage>
        <taxon>Bacteria</taxon>
        <taxon>Pseudomonadati</taxon>
        <taxon>Campylobacterota</taxon>
        <taxon>Epsilonproteobacteria</taxon>
        <taxon>Campylobacterales</taxon>
        <taxon>Sulfurimonadaceae</taxon>
        <taxon>Sulfuricurvum</taxon>
    </lineage>
</organism>
<keyword evidence="1" id="KW-0175">Coiled coil</keyword>
<feature type="coiled-coil region" evidence="1">
    <location>
        <begin position="46"/>
        <end position="73"/>
    </location>
</feature>
<evidence type="ECO:0000313" key="2">
    <source>
        <dbReference type="EMBL" id="DAB37512.1"/>
    </source>
</evidence>
<accession>A0A2D3W836</accession>
<dbReference type="Pfam" id="PF20572">
    <property type="entry name" value="DUF6781"/>
    <property type="match status" value="1"/>
</dbReference>
<name>A0A2D3W836_9BACT</name>
<evidence type="ECO:0000256" key="1">
    <source>
        <dbReference type="SAM" id="Coils"/>
    </source>
</evidence>
<dbReference type="Proteomes" id="UP000228859">
    <property type="component" value="Unassembled WGS sequence"/>
</dbReference>
<dbReference type="AlphaFoldDB" id="A0A2D3W836"/>
<protein>
    <submittedName>
        <fullName evidence="2">Uncharacterized protein</fullName>
    </submittedName>
</protein>
<evidence type="ECO:0000313" key="3">
    <source>
        <dbReference type="Proteomes" id="UP000228859"/>
    </source>
</evidence>
<gene>
    <name evidence="2" type="ORF">CFH83_10740</name>
</gene>